<dbReference type="InterPro" id="IPR013013">
    <property type="entry name" value="PTS_EIIC_1"/>
</dbReference>
<dbReference type="InterPro" id="IPR018113">
    <property type="entry name" value="PTrfase_EIIB_Cys"/>
</dbReference>
<feature type="domain" description="PTS EIIB type-1" evidence="13">
    <location>
        <begin position="520"/>
        <end position="602"/>
    </location>
</feature>
<dbReference type="OrthoDB" id="9764327at2"/>
<evidence type="ECO:0000256" key="9">
    <source>
        <dbReference type="ARBA" id="ARBA00022989"/>
    </source>
</evidence>
<gene>
    <name evidence="15" type="ORF">DNK47_00400</name>
</gene>
<evidence type="ECO:0000256" key="3">
    <source>
        <dbReference type="ARBA" id="ARBA00022475"/>
    </source>
</evidence>
<keyword evidence="6" id="KW-0598">Phosphotransferase system</keyword>
<accession>A0A328PR08</accession>
<feature type="transmembrane region" description="Helical" evidence="12">
    <location>
        <begin position="418"/>
        <end position="437"/>
    </location>
</feature>
<dbReference type="PANTHER" id="PTHR30009:SF20">
    <property type="entry name" value="PTS SYSTEM GLUCOSE-SPECIFIC EIICB COMPONENT-RELATED"/>
    <property type="match status" value="1"/>
</dbReference>
<dbReference type="Pfam" id="PF02378">
    <property type="entry name" value="PTS_EIIC"/>
    <property type="match status" value="1"/>
</dbReference>
<evidence type="ECO:0000259" key="13">
    <source>
        <dbReference type="PROSITE" id="PS51098"/>
    </source>
</evidence>
<feature type="transmembrane region" description="Helical" evidence="12">
    <location>
        <begin position="359"/>
        <end position="377"/>
    </location>
</feature>
<dbReference type="PROSITE" id="PS51098">
    <property type="entry name" value="PTS_EIIB_TYPE_1"/>
    <property type="match status" value="1"/>
</dbReference>
<dbReference type="GO" id="GO:0008982">
    <property type="term" value="F:protein-N(PI)-phosphohistidine-sugar phosphotransferase activity"/>
    <property type="evidence" value="ECO:0007669"/>
    <property type="project" value="InterPro"/>
</dbReference>
<dbReference type="GO" id="GO:0090563">
    <property type="term" value="F:protein-phosphocysteine-sugar phosphotransferase activity"/>
    <property type="evidence" value="ECO:0007669"/>
    <property type="project" value="TreeGrafter"/>
</dbReference>
<evidence type="ECO:0000256" key="1">
    <source>
        <dbReference type="ARBA" id="ARBA00004651"/>
    </source>
</evidence>
<dbReference type="PANTHER" id="PTHR30009">
    <property type="entry name" value="CYTOCHROME C-TYPE SYNTHESIS PROTEIN AND PTS TRANSMEMBRANE COMPONENT"/>
    <property type="match status" value="1"/>
</dbReference>
<feature type="domain" description="PTS EIIC type-1" evidence="14">
    <location>
        <begin position="12"/>
        <end position="500"/>
    </location>
</feature>
<keyword evidence="4 15" id="KW-0762">Sugar transport</keyword>
<dbReference type="InterPro" id="IPR003352">
    <property type="entry name" value="PTS_EIIC"/>
</dbReference>
<comment type="caution">
    <text evidence="15">The sequence shown here is derived from an EMBL/GenBank/DDBJ whole genome shotgun (WGS) entry which is preliminary data.</text>
</comment>
<evidence type="ECO:0000256" key="7">
    <source>
        <dbReference type="ARBA" id="ARBA00022692"/>
    </source>
</evidence>
<protein>
    <submittedName>
        <fullName evidence="15">PTS sugar transporter subunit IIBC</fullName>
    </submittedName>
</protein>
<keyword evidence="2" id="KW-0813">Transport</keyword>
<sequence length="604" mass="65668">MSKLNFGKLNSSNLKLKLSGISGAFMLPIASMAITSLFLSIGGIVNKDGNGNIPSQIGRAIQAIAFPLLQAFPLLICISFALAFTKKHEGIAIWCALLGFLTFTYFNSAFITNCKNNKSTCQCGTSNGVCGCLLPCCTEKNGELQILWKGAGRDQASHLIHRFFGVTTLNCSIFAPMIIGGLIIPYLFKNCSEIKLPACLAYFSGKRLLPLLTTLAVIPVALLFLVFYPWIGIGLSHAGNFIAKGKGADAFFFGFLEKLLIPTGFHHLFASLFWYTPLGGDILQNGGELCKKCCTGGCNGGTTCCCCLGGGTLNSLQWQGDALMGASALALPSCTKIFERCNGNNGNSIHIGRFTQGKFPIMQFALPAAALAIYLSSKKGGEKRKELSKTLFPGMMNSVVLGITEPIEFSFMYSMPRLFYWFHTTMCGVSFLAMRLANAHIPTAFSGGIIELIINGVIPVQKGTTFYWWAVVGAGLAVVYFAVFFYLFRQKHLKEELQLNTNMEVDSSAETVSAEDSELPPQIASYKRGLGGWDNVTNYKNCASRLRYDIKDKSKVIESELKKAGVIAIKWVSDNHVQLIVGPKAEEINTTLLSYANSKETVTI</sequence>
<evidence type="ECO:0000313" key="15">
    <source>
        <dbReference type="EMBL" id="RAO95308.1"/>
    </source>
</evidence>
<keyword evidence="10 12" id="KW-0472">Membrane</keyword>
<evidence type="ECO:0000256" key="2">
    <source>
        <dbReference type="ARBA" id="ARBA00022448"/>
    </source>
</evidence>
<evidence type="ECO:0000256" key="10">
    <source>
        <dbReference type="ARBA" id="ARBA00023136"/>
    </source>
</evidence>
<keyword evidence="7 12" id="KW-0812">Transmembrane</keyword>
<dbReference type="GO" id="GO:0009401">
    <property type="term" value="P:phosphoenolpyruvate-dependent sugar phosphotransferase system"/>
    <property type="evidence" value="ECO:0007669"/>
    <property type="project" value="UniProtKB-KW"/>
</dbReference>
<proteinExistence type="predicted"/>
<feature type="transmembrane region" description="Helical" evidence="12">
    <location>
        <begin position="163"/>
        <end position="188"/>
    </location>
</feature>
<keyword evidence="3" id="KW-1003">Cell membrane</keyword>
<dbReference type="Pfam" id="PF00367">
    <property type="entry name" value="PTS_EIIB"/>
    <property type="match status" value="1"/>
</dbReference>
<keyword evidence="16" id="KW-1185">Reference proteome</keyword>
<keyword evidence="8" id="KW-0418">Kinase</keyword>
<dbReference type="PROSITE" id="PS51103">
    <property type="entry name" value="PTS_EIIC_TYPE_1"/>
    <property type="match status" value="1"/>
</dbReference>
<dbReference type="RefSeq" id="WP_112664973.1">
    <property type="nucleotide sequence ID" value="NZ_QKVO01000001.1"/>
</dbReference>
<dbReference type="GO" id="GO:0016301">
    <property type="term" value="F:kinase activity"/>
    <property type="evidence" value="ECO:0007669"/>
    <property type="project" value="UniProtKB-KW"/>
</dbReference>
<feature type="transmembrane region" description="Helical" evidence="12">
    <location>
        <begin position="251"/>
        <end position="275"/>
    </location>
</feature>
<comment type="subcellular location">
    <subcellularLocation>
        <location evidence="1">Cell membrane</location>
        <topology evidence="1">Multi-pass membrane protein</topology>
    </subcellularLocation>
</comment>
<feature type="transmembrane region" description="Helical" evidence="12">
    <location>
        <begin position="466"/>
        <end position="488"/>
    </location>
</feature>
<feature type="transmembrane region" description="Helical" evidence="12">
    <location>
        <begin position="208"/>
        <end position="231"/>
    </location>
</feature>
<evidence type="ECO:0000259" key="14">
    <source>
        <dbReference type="PROSITE" id="PS51103"/>
    </source>
</evidence>
<evidence type="ECO:0000256" key="4">
    <source>
        <dbReference type="ARBA" id="ARBA00022597"/>
    </source>
</evidence>
<dbReference type="GO" id="GO:0005886">
    <property type="term" value="C:plasma membrane"/>
    <property type="evidence" value="ECO:0007669"/>
    <property type="project" value="UniProtKB-SubCell"/>
</dbReference>
<evidence type="ECO:0000256" key="8">
    <source>
        <dbReference type="ARBA" id="ARBA00022777"/>
    </source>
</evidence>
<evidence type="ECO:0000313" key="16">
    <source>
        <dbReference type="Proteomes" id="UP000249762"/>
    </source>
</evidence>
<dbReference type="EMBL" id="QKVO01000001">
    <property type="protein sequence ID" value="RAO95308.1"/>
    <property type="molecule type" value="Genomic_DNA"/>
</dbReference>
<feature type="transmembrane region" description="Helical" evidence="12">
    <location>
        <begin position="91"/>
        <end position="110"/>
    </location>
</feature>
<dbReference type="SUPFAM" id="SSF55604">
    <property type="entry name" value="Glucose permease domain IIB"/>
    <property type="match status" value="1"/>
</dbReference>
<dbReference type="InterPro" id="IPR001996">
    <property type="entry name" value="PTS_IIB_1"/>
</dbReference>
<dbReference type="AlphaFoldDB" id="A0A328PR08"/>
<feature type="transmembrane region" description="Helical" evidence="12">
    <location>
        <begin position="64"/>
        <end position="84"/>
    </location>
</feature>
<organism evidence="15 16">
    <name type="scientific">Mycoplasma wenyonii</name>
    <dbReference type="NCBI Taxonomy" id="65123"/>
    <lineage>
        <taxon>Bacteria</taxon>
        <taxon>Bacillati</taxon>
        <taxon>Mycoplasmatota</taxon>
        <taxon>Mollicutes</taxon>
        <taxon>Mycoplasmataceae</taxon>
        <taxon>Mycoplasma</taxon>
    </lineage>
</organism>
<dbReference type="InterPro" id="IPR050429">
    <property type="entry name" value="PTS_Glucose_EIICBA"/>
</dbReference>
<evidence type="ECO:0000256" key="12">
    <source>
        <dbReference type="SAM" id="Phobius"/>
    </source>
</evidence>
<dbReference type="InterPro" id="IPR036878">
    <property type="entry name" value="Glu_permease_IIB"/>
</dbReference>
<evidence type="ECO:0000256" key="5">
    <source>
        <dbReference type="ARBA" id="ARBA00022679"/>
    </source>
</evidence>
<keyword evidence="9 12" id="KW-1133">Transmembrane helix</keyword>
<keyword evidence="5" id="KW-0808">Transferase</keyword>
<evidence type="ECO:0000256" key="11">
    <source>
        <dbReference type="PROSITE-ProRule" id="PRU00421"/>
    </source>
</evidence>
<feature type="active site" description="Phosphocysteine intermediate; for EIIB activity" evidence="11">
    <location>
        <position position="542"/>
    </location>
</feature>
<dbReference type="Proteomes" id="UP000249762">
    <property type="component" value="Unassembled WGS sequence"/>
</dbReference>
<feature type="transmembrane region" description="Helical" evidence="12">
    <location>
        <begin position="21"/>
        <end position="44"/>
    </location>
</feature>
<dbReference type="Gene3D" id="3.30.1360.60">
    <property type="entry name" value="Glucose permease domain IIB"/>
    <property type="match status" value="1"/>
</dbReference>
<name>A0A328PR08_9MOLU</name>
<reference evidence="16" key="1">
    <citation type="submission" date="2018-06" db="EMBL/GenBank/DDBJ databases">
        <authorList>
            <person name="Martinez Ocampo F."/>
            <person name="Quiroz Castaneda R.E."/>
            <person name="Rojas Lopez X."/>
        </authorList>
    </citation>
    <scope>NUCLEOTIDE SEQUENCE [LARGE SCALE GENOMIC DNA]</scope>
    <source>
        <strain evidence="16">INIFAP02</strain>
    </source>
</reference>
<evidence type="ECO:0000256" key="6">
    <source>
        <dbReference type="ARBA" id="ARBA00022683"/>
    </source>
</evidence>